<dbReference type="Pfam" id="PF20248">
    <property type="entry name" value="DUF6603"/>
    <property type="match status" value="1"/>
</dbReference>
<feature type="domain" description="DUF6603" evidence="1">
    <location>
        <begin position="201"/>
        <end position="673"/>
    </location>
</feature>
<reference evidence="2" key="1">
    <citation type="submission" date="2022-05" db="EMBL/GenBank/DDBJ databases">
        <title>Novel bacterial taxa in a minimal lignocellulolytic consortium and its capacity to transform plastics disclosed by genome-resolved metagenomics.</title>
        <authorList>
            <person name="Rodriguez C.A.D."/>
            <person name="Diaz-Garcia L."/>
            <person name="Herrera K."/>
            <person name="Tarazona N.A."/>
            <person name="Sproer C."/>
            <person name="Overmann J."/>
            <person name="Jimenez D.J."/>
        </authorList>
    </citation>
    <scope>NUCLEOTIDE SEQUENCE</scope>
    <source>
        <strain evidence="2">MAG5</strain>
    </source>
</reference>
<dbReference type="AlphaFoldDB" id="A0A9J6ZCQ8"/>
<dbReference type="Proteomes" id="UP001056756">
    <property type="component" value="Chromosome"/>
</dbReference>
<accession>A0A9J6ZCQ8</accession>
<dbReference type="KEGG" id="plig:NAG76_17500"/>
<evidence type="ECO:0000259" key="1">
    <source>
        <dbReference type="Pfam" id="PF20248"/>
    </source>
</evidence>
<organism evidence="2 3">
    <name type="scientific">Candidatus Pristimantibacillus lignocellulolyticus</name>
    <dbReference type="NCBI Taxonomy" id="2994561"/>
    <lineage>
        <taxon>Bacteria</taxon>
        <taxon>Bacillati</taxon>
        <taxon>Bacillota</taxon>
        <taxon>Bacilli</taxon>
        <taxon>Bacillales</taxon>
        <taxon>Paenibacillaceae</taxon>
        <taxon>Candidatus Pristimantibacillus</taxon>
    </lineage>
</organism>
<evidence type="ECO:0000313" key="3">
    <source>
        <dbReference type="Proteomes" id="UP001056756"/>
    </source>
</evidence>
<sequence>MKNDAESALENKVELFAEFEVYEARFRIVLQKNKEVGVKVSGHWVNTDYTFVFSKLARYFDIELPKFFDFELFIKKVELSYASNQSELAFFARIKGFGDLKLDSSLLSDINQRRYSISLDFNQTLYLKQIPIIGQFCYDTDGFHFESIALDYLPHQNVVFKFLSKLIIMNTELPINAKYEKRLTERLMNEQQDKTICWLDVNKAFSVLYLSRIGVMLDGSDGDSRIYLFLDASFSISKVRFDFYELYISTSLKNLKDISFGLSGLLVSLNTSAFSLSGGLYKTNDDFYNGTLSLKIGTFSLDALASYGELKGSNEKSFFAFCMISVPIGGPPFFYVNGFALGFGINRSIVLPELNKIAQFPLVAAARGESKEISAKSEPNKVLTTLNQYIKPESGQYFATAGIKFLTFGILESFALLSIEFGNSTKVSLLGLSTATMPPLSKYDQSIIFAELALKATFDPEQGELLIMAALTDRSFLFHPDCKLTGGFAVGFWYKGDYSGDFIVTIGGVHHPDFINIHYPTIPKLGISWIINNNTSVKGSGYFALTPSCIMAGIDIALTFELGNLRAWLSAGAQFLIAWKPFFYDVNLYVSVGASYSLKILWSRVTFKIELGANLHIWGPEFSGTARISWFIISFTISFGANSSQTRPNIQWNEFVESFIPDAVDKKNVQSNSTSIHNQFSADVNKISISNGLIMQILEEHDADQHIIDIVDGFRLLINIESQLPFSKMSFVHEDDSYGLEGNKFGIPPMGLQDVNIELEVTLSKADSNDVISLDSKEEDTSSNFIIQPIVKNAPAALWGNSPITLNSSLMNLPFGITISSNTDKSNKNTIPKEGKYSESDLLDHEIIPRGCNYTVPDHIPEETFPDDPKRIIEALEETIINNDYQKNILLLTHDIFDTESTMKLTSLDKNAKSVLFAVPKLRTIGSKQTYA</sequence>
<name>A0A9J6ZCQ8_9BACL</name>
<gene>
    <name evidence="2" type="ORF">NAG76_17500</name>
</gene>
<dbReference type="InterPro" id="IPR046538">
    <property type="entry name" value="DUF6603"/>
</dbReference>
<protein>
    <recommendedName>
        <fullName evidence="1">DUF6603 domain-containing protein</fullName>
    </recommendedName>
</protein>
<dbReference type="EMBL" id="CP097899">
    <property type="protein sequence ID" value="URN93609.1"/>
    <property type="molecule type" value="Genomic_DNA"/>
</dbReference>
<proteinExistence type="predicted"/>
<evidence type="ECO:0000313" key="2">
    <source>
        <dbReference type="EMBL" id="URN93609.1"/>
    </source>
</evidence>